<dbReference type="WBParaSite" id="Csp11.Scaffold520.g2820.t1">
    <property type="protein sequence ID" value="Csp11.Scaffold520.g2820.t1"/>
    <property type="gene ID" value="Csp11.Scaffold520.g2820"/>
</dbReference>
<dbReference type="PANTHER" id="PTHR23503">
    <property type="entry name" value="SOLUTE CARRIER FAMILY 2"/>
    <property type="match status" value="1"/>
</dbReference>
<evidence type="ECO:0000256" key="1">
    <source>
        <dbReference type="ARBA" id="ARBA00004141"/>
    </source>
</evidence>
<keyword evidence="4 5" id="KW-0472">Membrane</keyword>
<evidence type="ECO:0000256" key="3">
    <source>
        <dbReference type="ARBA" id="ARBA00022989"/>
    </source>
</evidence>
<organism evidence="7 8">
    <name type="scientific">Caenorhabditis tropicalis</name>
    <dbReference type="NCBI Taxonomy" id="1561998"/>
    <lineage>
        <taxon>Eukaryota</taxon>
        <taxon>Metazoa</taxon>
        <taxon>Ecdysozoa</taxon>
        <taxon>Nematoda</taxon>
        <taxon>Chromadorea</taxon>
        <taxon>Rhabditida</taxon>
        <taxon>Rhabditina</taxon>
        <taxon>Rhabditomorpha</taxon>
        <taxon>Rhabditoidea</taxon>
        <taxon>Rhabditidae</taxon>
        <taxon>Peloderinae</taxon>
        <taxon>Caenorhabditis</taxon>
    </lineage>
</organism>
<feature type="transmembrane region" description="Helical" evidence="5">
    <location>
        <begin position="14"/>
        <end position="34"/>
    </location>
</feature>
<dbReference type="GO" id="GO:0016020">
    <property type="term" value="C:membrane"/>
    <property type="evidence" value="ECO:0007669"/>
    <property type="project" value="UniProtKB-SubCell"/>
</dbReference>
<feature type="transmembrane region" description="Helical" evidence="5">
    <location>
        <begin position="74"/>
        <end position="97"/>
    </location>
</feature>
<dbReference type="InterPro" id="IPR020846">
    <property type="entry name" value="MFS_dom"/>
</dbReference>
<dbReference type="PROSITE" id="PS00216">
    <property type="entry name" value="SUGAR_TRANSPORT_1"/>
    <property type="match status" value="1"/>
</dbReference>
<evidence type="ECO:0000259" key="6">
    <source>
        <dbReference type="PROSITE" id="PS50850"/>
    </source>
</evidence>
<feature type="transmembrane region" description="Helical" evidence="5">
    <location>
        <begin position="103"/>
        <end position="124"/>
    </location>
</feature>
<keyword evidence="3 5" id="KW-1133">Transmembrane helix</keyword>
<dbReference type="eggNOG" id="KOG0569">
    <property type="taxonomic scope" value="Eukaryota"/>
</dbReference>
<evidence type="ECO:0000313" key="8">
    <source>
        <dbReference type="WBParaSite" id="Csp11.Scaffold520.g2820.t1"/>
    </source>
</evidence>
<feature type="transmembrane region" description="Helical" evidence="5">
    <location>
        <begin position="40"/>
        <end position="62"/>
    </location>
</feature>
<dbReference type="Gene3D" id="1.20.1250.20">
    <property type="entry name" value="MFS general substrate transporter like domains"/>
    <property type="match status" value="1"/>
</dbReference>
<dbReference type="GO" id="GO:0015149">
    <property type="term" value="F:hexose transmembrane transporter activity"/>
    <property type="evidence" value="ECO:0007669"/>
    <property type="project" value="TreeGrafter"/>
</dbReference>
<dbReference type="Pfam" id="PF00083">
    <property type="entry name" value="Sugar_tr"/>
    <property type="match status" value="1"/>
</dbReference>
<dbReference type="PANTHER" id="PTHR23503:SF123">
    <property type="entry name" value="MAJOR FACILITATOR SUPERFAMILY (MFS) PROFILE DOMAIN-CONTAINING PROTEIN"/>
    <property type="match status" value="1"/>
</dbReference>
<evidence type="ECO:0000256" key="2">
    <source>
        <dbReference type="ARBA" id="ARBA00022692"/>
    </source>
</evidence>
<dbReference type="STRING" id="1561998.A0A1I7T6A3"/>
<dbReference type="PROSITE" id="PS50850">
    <property type="entry name" value="MFS"/>
    <property type="match status" value="1"/>
</dbReference>
<dbReference type="InterPro" id="IPR005829">
    <property type="entry name" value="Sugar_transporter_CS"/>
</dbReference>
<proteinExistence type="predicted"/>
<keyword evidence="2 5" id="KW-0812">Transmembrane</keyword>
<feature type="domain" description="Major facilitator superfamily (MFS) profile" evidence="6">
    <location>
        <begin position="1"/>
        <end position="192"/>
    </location>
</feature>
<accession>A0A1I7T6A3</accession>
<keyword evidence="7" id="KW-1185">Reference proteome</keyword>
<comment type="subcellular location">
    <subcellularLocation>
        <location evidence="1">Membrane</location>
        <topology evidence="1">Multi-pass membrane protein</topology>
    </subcellularLocation>
</comment>
<dbReference type="AlphaFoldDB" id="A0A1I7T6A3"/>
<dbReference type="SUPFAM" id="SSF103473">
    <property type="entry name" value="MFS general substrate transporter"/>
    <property type="match status" value="1"/>
</dbReference>
<evidence type="ECO:0000256" key="5">
    <source>
        <dbReference type="SAM" id="Phobius"/>
    </source>
</evidence>
<evidence type="ECO:0000256" key="4">
    <source>
        <dbReference type="ARBA" id="ARBA00023136"/>
    </source>
</evidence>
<evidence type="ECO:0000313" key="7">
    <source>
        <dbReference type="Proteomes" id="UP000095282"/>
    </source>
</evidence>
<name>A0A1I7T6A3_9PELO</name>
<reference evidence="8" key="1">
    <citation type="submission" date="2016-11" db="UniProtKB">
        <authorList>
            <consortium name="WormBaseParasite"/>
        </authorList>
    </citation>
    <scope>IDENTIFICATION</scope>
</reference>
<sequence>MGKLMDGLGRKETILLRSFLGILGSICMLTSLLLNRFELYVIGHLIAGMLQGLRVVLIIWMAECSPDSKRGLTSLFINSGGVIMTLLVTPLCLPSVWGTERLWFLLPCITALLATAHLLITVILPQSPKHLFIQQNNEEKARESLQFYYGDHKEKEIEEAIREMIHENKQAGKGKTSVLDILQHRTHRFQEP</sequence>
<dbReference type="Proteomes" id="UP000095282">
    <property type="component" value="Unplaced"/>
</dbReference>
<dbReference type="InterPro" id="IPR045263">
    <property type="entry name" value="GLUT"/>
</dbReference>
<dbReference type="InterPro" id="IPR036259">
    <property type="entry name" value="MFS_trans_sf"/>
</dbReference>
<dbReference type="InterPro" id="IPR005828">
    <property type="entry name" value="MFS_sugar_transport-like"/>
</dbReference>
<protein>
    <submittedName>
        <fullName evidence="8">MFS domain-containing protein</fullName>
    </submittedName>
</protein>